<proteinExistence type="predicted"/>
<gene>
    <name evidence="3" type="ORF">HHU12_19365</name>
</gene>
<dbReference type="AlphaFoldDB" id="A0A7X9RWP5"/>
<feature type="domain" description="Secretion system C-terminal sorting" evidence="2">
    <location>
        <begin position="196"/>
        <end position="272"/>
    </location>
</feature>
<evidence type="ECO:0000256" key="1">
    <source>
        <dbReference type="SAM" id="SignalP"/>
    </source>
</evidence>
<evidence type="ECO:0000313" key="4">
    <source>
        <dbReference type="Proteomes" id="UP000576082"/>
    </source>
</evidence>
<dbReference type="InterPro" id="IPR026444">
    <property type="entry name" value="Secre_tail"/>
</dbReference>
<comment type="caution">
    <text evidence="3">The sequence shown here is derived from an EMBL/GenBank/DDBJ whole genome shotgun (WGS) entry which is preliminary data.</text>
</comment>
<feature type="chain" id="PRO_5031114607" evidence="1">
    <location>
        <begin position="28"/>
        <end position="273"/>
    </location>
</feature>
<feature type="signal peptide" evidence="1">
    <location>
        <begin position="1"/>
        <end position="27"/>
    </location>
</feature>
<dbReference type="NCBIfam" id="TIGR04183">
    <property type="entry name" value="Por_Secre_tail"/>
    <property type="match status" value="1"/>
</dbReference>
<protein>
    <submittedName>
        <fullName evidence="3">T9SS type A sorting domain-containing protein</fullName>
    </submittedName>
</protein>
<organism evidence="3 4">
    <name type="scientific">Flammeovirga aprica JL-4</name>
    <dbReference type="NCBI Taxonomy" id="694437"/>
    <lineage>
        <taxon>Bacteria</taxon>
        <taxon>Pseudomonadati</taxon>
        <taxon>Bacteroidota</taxon>
        <taxon>Cytophagia</taxon>
        <taxon>Cytophagales</taxon>
        <taxon>Flammeovirgaceae</taxon>
        <taxon>Flammeovirga</taxon>
    </lineage>
</organism>
<sequence>MKRMTKKTLYTVVYVSAITLFSLTTKAATRITMNTISSLADWNNTSNWLGGNIPTAGDDIFIQHAVVIDFKTPSFGSLTVKSDASLSVMENGDLQLDLLIGTVKINGSGNFHILGKLSAGKVIMEGTGTSIVYQNATLNLTELALKGHETLEFSTTSNLSNIEKITISEDAVLMVNSNSRKEDTYTDEIDNHSLKVYPIPSKDHVYVTKEGTIEKAESFTFELFDDMGRQYPLKNAHYLGDRWKIVLEGLSKGVYFLKISDKSQVYFERIMIE</sequence>
<name>A0A7X9RWP5_9BACT</name>
<keyword evidence="1" id="KW-0732">Signal</keyword>
<dbReference type="Pfam" id="PF18962">
    <property type="entry name" value="Por_Secre_tail"/>
    <property type="match status" value="1"/>
</dbReference>
<evidence type="ECO:0000313" key="3">
    <source>
        <dbReference type="EMBL" id="NME70143.1"/>
    </source>
</evidence>
<dbReference type="Proteomes" id="UP000576082">
    <property type="component" value="Unassembled WGS sequence"/>
</dbReference>
<dbReference type="RefSeq" id="WP_169658389.1">
    <property type="nucleotide sequence ID" value="NZ_JABANE010000056.1"/>
</dbReference>
<dbReference type="EMBL" id="JABANE010000056">
    <property type="protein sequence ID" value="NME70143.1"/>
    <property type="molecule type" value="Genomic_DNA"/>
</dbReference>
<reference evidence="3 4" key="1">
    <citation type="submission" date="2020-04" db="EMBL/GenBank/DDBJ databases">
        <title>Flammeovirga sp. SR4, a novel species isolated from seawater.</title>
        <authorList>
            <person name="Wang X."/>
        </authorList>
    </citation>
    <scope>NUCLEOTIDE SEQUENCE [LARGE SCALE GENOMIC DNA]</scope>
    <source>
        <strain evidence="3 4">ATCC 23126</strain>
    </source>
</reference>
<evidence type="ECO:0000259" key="2">
    <source>
        <dbReference type="Pfam" id="PF18962"/>
    </source>
</evidence>
<keyword evidence="4" id="KW-1185">Reference proteome</keyword>
<accession>A0A7X9RWP5</accession>